<dbReference type="GO" id="GO:0046872">
    <property type="term" value="F:metal ion binding"/>
    <property type="evidence" value="ECO:0007669"/>
    <property type="project" value="UniProtKB-KW"/>
</dbReference>
<name>A0AAD1X903_EUPCR</name>
<keyword evidence="1" id="KW-0479">Metal-binding</keyword>
<evidence type="ECO:0000313" key="5">
    <source>
        <dbReference type="Proteomes" id="UP001295684"/>
    </source>
</evidence>
<keyword evidence="5" id="KW-1185">Reference proteome</keyword>
<accession>A0AAD1X903</accession>
<gene>
    <name evidence="4" type="ORF">ECRASSUSDP1_LOCUS8871</name>
</gene>
<reference evidence="4" key="1">
    <citation type="submission" date="2023-07" db="EMBL/GenBank/DDBJ databases">
        <authorList>
            <consortium name="AG Swart"/>
            <person name="Singh M."/>
            <person name="Singh A."/>
            <person name="Seah K."/>
            <person name="Emmerich C."/>
        </authorList>
    </citation>
    <scope>NUCLEOTIDE SEQUENCE</scope>
    <source>
        <strain evidence="4">DP1</strain>
    </source>
</reference>
<sequence length="429" mass="48966">MIGRAFAKKQFVNFTALGRTTQTCSLNEASSRGFMTMNSSAQKQESVQAKAELGKSFMGSQRSFSTKIPSYFKEYQQIFEKSGTLEKIVPRKIETHQELENMGCAMYRPIDTDIQTVNKGLFDPLYDLLDCGGKRWRPVYGMILASDYGVDIRDFKTNESLYHLLGLAEIIHNASLICDDIEDKSLMRRGQPCAYIKYGQDVAINMGCYLMTYVMTDYLLHFNGETPELKAKIGAEISKEISCLHFGQNWDICWHNNYNFPNQDEYFQMTASKTGVIPRLIATLVSTLYGSDPEKITRIQRMTDDLGIAFQIQDDVIAIESDLYAQERGIFGEDIHEGKRTLMVIHSCNNLPKKDAKRLVDILNLHTEDEDIIREAIDLINSTNSIEYAKDVARGLVNNFHSEMDELIVKDETKSQLREFAEFLTNRDI</sequence>
<dbReference type="SFLD" id="SFLDS00005">
    <property type="entry name" value="Isoprenoid_Synthase_Type_I"/>
    <property type="match status" value="1"/>
</dbReference>
<dbReference type="GO" id="GO:0008299">
    <property type="term" value="P:isoprenoid biosynthetic process"/>
    <property type="evidence" value="ECO:0007669"/>
    <property type="project" value="InterPro"/>
</dbReference>
<comment type="caution">
    <text evidence="4">The sequence shown here is derived from an EMBL/GenBank/DDBJ whole genome shotgun (WGS) entry which is preliminary data.</text>
</comment>
<dbReference type="PANTHER" id="PTHR12001">
    <property type="entry name" value="GERANYLGERANYL PYROPHOSPHATE SYNTHASE"/>
    <property type="match status" value="1"/>
</dbReference>
<evidence type="ECO:0000256" key="2">
    <source>
        <dbReference type="ARBA" id="ARBA00022842"/>
    </source>
</evidence>
<dbReference type="Pfam" id="PF00348">
    <property type="entry name" value="polyprenyl_synt"/>
    <property type="match status" value="1"/>
</dbReference>
<evidence type="ECO:0000256" key="1">
    <source>
        <dbReference type="ARBA" id="ARBA00022723"/>
    </source>
</evidence>
<dbReference type="SUPFAM" id="SSF48576">
    <property type="entry name" value="Terpenoid synthases"/>
    <property type="match status" value="1"/>
</dbReference>
<proteinExistence type="inferred from homology"/>
<keyword evidence="2" id="KW-0460">Magnesium</keyword>
<dbReference type="InterPro" id="IPR033749">
    <property type="entry name" value="Polyprenyl_synt_CS"/>
</dbReference>
<dbReference type="Gene3D" id="1.10.600.10">
    <property type="entry name" value="Farnesyl Diphosphate Synthase"/>
    <property type="match status" value="1"/>
</dbReference>
<evidence type="ECO:0000313" key="4">
    <source>
        <dbReference type="EMBL" id="CAI2367584.1"/>
    </source>
</evidence>
<organism evidence="4 5">
    <name type="scientific">Euplotes crassus</name>
    <dbReference type="NCBI Taxonomy" id="5936"/>
    <lineage>
        <taxon>Eukaryota</taxon>
        <taxon>Sar</taxon>
        <taxon>Alveolata</taxon>
        <taxon>Ciliophora</taxon>
        <taxon>Intramacronucleata</taxon>
        <taxon>Spirotrichea</taxon>
        <taxon>Hypotrichia</taxon>
        <taxon>Euplotida</taxon>
        <taxon>Euplotidae</taxon>
        <taxon>Moneuplotes</taxon>
    </lineage>
</organism>
<comment type="similarity">
    <text evidence="3">Belongs to the FPP/GGPP synthase family.</text>
</comment>
<evidence type="ECO:0000256" key="3">
    <source>
        <dbReference type="RuleBase" id="RU004466"/>
    </source>
</evidence>
<dbReference type="EMBL" id="CAMPGE010008697">
    <property type="protein sequence ID" value="CAI2367584.1"/>
    <property type="molecule type" value="Genomic_DNA"/>
</dbReference>
<protein>
    <submittedName>
        <fullName evidence="4">Uncharacterized protein</fullName>
    </submittedName>
</protein>
<dbReference type="Proteomes" id="UP001295684">
    <property type="component" value="Unassembled WGS sequence"/>
</dbReference>
<dbReference type="AlphaFoldDB" id="A0AAD1X903"/>
<keyword evidence="3" id="KW-0808">Transferase</keyword>
<dbReference type="InterPro" id="IPR000092">
    <property type="entry name" value="Polyprenyl_synt"/>
</dbReference>
<dbReference type="InterPro" id="IPR008949">
    <property type="entry name" value="Isoprenoid_synthase_dom_sf"/>
</dbReference>
<dbReference type="GO" id="GO:0004659">
    <property type="term" value="F:prenyltransferase activity"/>
    <property type="evidence" value="ECO:0007669"/>
    <property type="project" value="InterPro"/>
</dbReference>
<dbReference type="PROSITE" id="PS00723">
    <property type="entry name" value="POLYPRENYL_SYNTHASE_1"/>
    <property type="match status" value="1"/>
</dbReference>
<dbReference type="PANTHER" id="PTHR12001:SF44">
    <property type="entry name" value="GERANYLGERANYL PYROPHOSPHATE SYNTHASE"/>
    <property type="match status" value="1"/>
</dbReference>